<dbReference type="GO" id="GO:0005829">
    <property type="term" value="C:cytosol"/>
    <property type="evidence" value="ECO:0007669"/>
    <property type="project" value="UniProtKB-SubCell"/>
</dbReference>
<evidence type="ECO:0000256" key="7">
    <source>
        <dbReference type="SAM" id="MobiDB-lite"/>
    </source>
</evidence>
<evidence type="ECO:0000256" key="4">
    <source>
        <dbReference type="ARBA" id="ARBA00022490"/>
    </source>
</evidence>
<keyword evidence="9" id="KW-1185">Reference proteome</keyword>
<dbReference type="GO" id="GO:0072659">
    <property type="term" value="P:protein localization to plasma membrane"/>
    <property type="evidence" value="ECO:0007669"/>
    <property type="project" value="TreeGrafter"/>
</dbReference>
<dbReference type="PANTHER" id="PTHR31220:SF3">
    <property type="entry name" value="HYCCIN 2"/>
    <property type="match status" value="1"/>
</dbReference>
<evidence type="ECO:0000256" key="3">
    <source>
        <dbReference type="ARBA" id="ARBA00022475"/>
    </source>
</evidence>
<evidence type="ECO:0000256" key="1">
    <source>
        <dbReference type="ARBA" id="ARBA00004236"/>
    </source>
</evidence>
<dbReference type="GO" id="GO:0005886">
    <property type="term" value="C:plasma membrane"/>
    <property type="evidence" value="ECO:0007669"/>
    <property type="project" value="UniProtKB-SubCell"/>
</dbReference>
<proteinExistence type="inferred from homology"/>
<evidence type="ECO:0000313" key="8">
    <source>
        <dbReference type="EMBL" id="KAA0707587.1"/>
    </source>
</evidence>
<dbReference type="AlphaFoldDB" id="A0A5A9NGL4"/>
<feature type="region of interest" description="Disordered" evidence="7">
    <location>
        <begin position="398"/>
        <end position="427"/>
    </location>
</feature>
<evidence type="ECO:0000313" key="9">
    <source>
        <dbReference type="Proteomes" id="UP000324632"/>
    </source>
</evidence>
<evidence type="ECO:0000256" key="6">
    <source>
        <dbReference type="ARBA" id="ARBA00034482"/>
    </source>
</evidence>
<keyword evidence="5" id="KW-0472">Membrane</keyword>
<comment type="subcellular location">
    <subcellularLocation>
        <location evidence="1">Cell membrane</location>
    </subcellularLocation>
    <subcellularLocation>
        <location evidence="2">Cytoplasm</location>
        <location evidence="2">Cytosol</location>
    </subcellularLocation>
</comment>
<accession>A0A5A9NGL4</accession>
<keyword evidence="3" id="KW-1003">Cell membrane</keyword>
<comment type="caution">
    <text evidence="8">The sequence shown here is derived from an EMBL/GenBank/DDBJ whole genome shotgun (WGS) entry which is preliminary data.</text>
</comment>
<evidence type="ECO:0000256" key="2">
    <source>
        <dbReference type="ARBA" id="ARBA00004514"/>
    </source>
</evidence>
<evidence type="ECO:0000256" key="5">
    <source>
        <dbReference type="ARBA" id="ARBA00023136"/>
    </source>
</evidence>
<dbReference type="Proteomes" id="UP000324632">
    <property type="component" value="Chromosome 19"/>
</dbReference>
<reference evidence="8 9" key="1">
    <citation type="journal article" date="2019" name="Mol. Ecol. Resour.">
        <title>Chromosome-level genome assembly of Triplophysa tibetana, a fish adapted to the harsh high-altitude environment of the Tibetan Plateau.</title>
        <authorList>
            <person name="Yang X."/>
            <person name="Liu H."/>
            <person name="Ma Z."/>
            <person name="Zou Y."/>
            <person name="Zou M."/>
            <person name="Mao Y."/>
            <person name="Li X."/>
            <person name="Wang H."/>
            <person name="Chen T."/>
            <person name="Wang W."/>
            <person name="Yang R."/>
        </authorList>
    </citation>
    <scope>NUCLEOTIDE SEQUENCE [LARGE SCALE GENOMIC DNA]</scope>
    <source>
        <strain evidence="8">TTIB1903HZAU</strain>
        <tissue evidence="8">Muscle</tissue>
    </source>
</reference>
<dbReference type="InterPro" id="IPR018619">
    <property type="entry name" value="Hyccin"/>
</dbReference>
<comment type="similarity">
    <text evidence="6">Belongs to the Hyccin family.</text>
</comment>
<keyword evidence="4" id="KW-0963">Cytoplasm</keyword>
<dbReference type="PANTHER" id="PTHR31220">
    <property type="entry name" value="HYCCIN RELATED"/>
    <property type="match status" value="1"/>
</dbReference>
<dbReference type="Pfam" id="PF09790">
    <property type="entry name" value="Hyccin"/>
    <property type="match status" value="1"/>
</dbReference>
<feature type="compositionally biased region" description="Basic and acidic residues" evidence="7">
    <location>
        <begin position="398"/>
        <end position="410"/>
    </location>
</feature>
<name>A0A5A9NGL4_9TELE</name>
<dbReference type="GO" id="GO:0046854">
    <property type="term" value="P:phosphatidylinositol phosphate biosynthetic process"/>
    <property type="evidence" value="ECO:0007669"/>
    <property type="project" value="TreeGrafter"/>
</dbReference>
<dbReference type="EMBL" id="SOYY01000019">
    <property type="protein sequence ID" value="KAA0707587.1"/>
    <property type="molecule type" value="Genomic_DNA"/>
</dbReference>
<sequence length="543" mass="61002">MLCSERGVVEEWLSEFKTLPDEQIPSYADSLSLKKALVPALYAVIQEQPTSELLAPVCHQLFELYRSSEVGLRQFTLQFLPELIWVYLRHSASRERYRNGCVEALLLGIYNLEIVDSKGNGKLLSFTIPSLSKPSIYHEPSCLGSMVLTEGALNQHDLIRVVYSGLLSQRETLTSQNRFEVLSFLMLCYNSAVVFMPASSHQSACRMSSRLCVSGYPRQQQKSWKDSCNRVRLDPEFMVQMLTAVYYAIYNGQWDLGREALDDILYRAQLDLHAQPILVKLITYPHINVLCHSKLCCRSIVQSRVTRTIPHCSKYAIIDYHTFVHSLKTVQIQHLKLHKSNAIAFPKLKFLLYCKHYVDGVSCGEDSFDPDEGFSSGASSSSQPSSVKRDWVTTGIRPSRDLGARQRESTSADTRAALRSLHQRHQSPPPAVSLRLIICQLSACKKKVSCEQQGARISSPEGVTTYSALITGTIPLEQHGVKCLAHGHTGDSLSAINRLSIVKLKETGLINRIYDTVPRLPLNAPKSKYSFNISFNTQFLKAP</sequence>
<protein>
    <submittedName>
        <fullName evidence="8">Protein FAM126B</fullName>
    </submittedName>
</protein>
<gene>
    <name evidence="8" type="ORF">E1301_Tti023453</name>
</gene>
<organism evidence="8 9">
    <name type="scientific">Triplophysa tibetana</name>
    <dbReference type="NCBI Taxonomy" id="1572043"/>
    <lineage>
        <taxon>Eukaryota</taxon>
        <taxon>Metazoa</taxon>
        <taxon>Chordata</taxon>
        <taxon>Craniata</taxon>
        <taxon>Vertebrata</taxon>
        <taxon>Euteleostomi</taxon>
        <taxon>Actinopterygii</taxon>
        <taxon>Neopterygii</taxon>
        <taxon>Teleostei</taxon>
        <taxon>Ostariophysi</taxon>
        <taxon>Cypriniformes</taxon>
        <taxon>Nemacheilidae</taxon>
        <taxon>Triplophysa</taxon>
    </lineage>
</organism>